<dbReference type="RefSeq" id="WP_377431740.1">
    <property type="nucleotide sequence ID" value="NZ_JBHSPR010000060.1"/>
</dbReference>
<evidence type="ECO:0000313" key="2">
    <source>
        <dbReference type="EMBL" id="MFC6022298.1"/>
    </source>
</evidence>
<evidence type="ECO:0000256" key="1">
    <source>
        <dbReference type="SAM" id="MobiDB-lite"/>
    </source>
</evidence>
<organism evidence="2 3">
    <name type="scientific">Plantactinospora solaniradicis</name>
    <dbReference type="NCBI Taxonomy" id="1723736"/>
    <lineage>
        <taxon>Bacteria</taxon>
        <taxon>Bacillati</taxon>
        <taxon>Actinomycetota</taxon>
        <taxon>Actinomycetes</taxon>
        <taxon>Micromonosporales</taxon>
        <taxon>Micromonosporaceae</taxon>
        <taxon>Plantactinospora</taxon>
    </lineage>
</organism>
<dbReference type="InterPro" id="IPR029058">
    <property type="entry name" value="AB_hydrolase_fold"/>
</dbReference>
<reference evidence="3" key="1">
    <citation type="journal article" date="2019" name="Int. J. Syst. Evol. Microbiol.">
        <title>The Global Catalogue of Microorganisms (GCM) 10K type strain sequencing project: providing services to taxonomists for standard genome sequencing and annotation.</title>
        <authorList>
            <consortium name="The Broad Institute Genomics Platform"/>
            <consortium name="The Broad Institute Genome Sequencing Center for Infectious Disease"/>
            <person name="Wu L."/>
            <person name="Ma J."/>
        </authorList>
    </citation>
    <scope>NUCLEOTIDE SEQUENCE [LARGE SCALE GENOMIC DNA]</scope>
    <source>
        <strain evidence="3">ZS-35-S2</strain>
    </source>
</reference>
<gene>
    <name evidence="2" type="ORF">ACFP2T_39840</name>
</gene>
<dbReference type="Proteomes" id="UP001596203">
    <property type="component" value="Unassembled WGS sequence"/>
</dbReference>
<dbReference type="EMBL" id="JBHSPR010000060">
    <property type="protein sequence ID" value="MFC6022298.1"/>
    <property type="molecule type" value="Genomic_DNA"/>
</dbReference>
<feature type="region of interest" description="Disordered" evidence="1">
    <location>
        <begin position="1"/>
        <end position="33"/>
    </location>
</feature>
<dbReference type="Gene3D" id="3.40.50.1820">
    <property type="entry name" value="alpha/beta hydrolase"/>
    <property type="match status" value="1"/>
</dbReference>
<sequence length="70" mass="7459">MTKSAASATPGWSPPTGASSAGSSRGGTRTPVRRTILRWPEGNSASHHFVAMERPDAFAADLRTFFAKVR</sequence>
<feature type="compositionally biased region" description="Low complexity" evidence="1">
    <location>
        <begin position="9"/>
        <end position="30"/>
    </location>
</feature>
<comment type="caution">
    <text evidence="2">The sequence shown here is derived from an EMBL/GenBank/DDBJ whole genome shotgun (WGS) entry which is preliminary data.</text>
</comment>
<evidence type="ECO:0000313" key="3">
    <source>
        <dbReference type="Proteomes" id="UP001596203"/>
    </source>
</evidence>
<protein>
    <recommendedName>
        <fullName evidence="4">Alpha/beta hydrolase</fullName>
    </recommendedName>
</protein>
<keyword evidence="3" id="KW-1185">Reference proteome</keyword>
<accession>A0ABW1KP70</accession>
<name>A0ABW1KP70_9ACTN</name>
<evidence type="ECO:0008006" key="4">
    <source>
        <dbReference type="Google" id="ProtNLM"/>
    </source>
</evidence>
<proteinExistence type="predicted"/>